<dbReference type="InterPro" id="IPR029063">
    <property type="entry name" value="SAM-dependent_MTases_sf"/>
</dbReference>
<evidence type="ECO:0008006" key="4">
    <source>
        <dbReference type="Google" id="ProtNLM"/>
    </source>
</evidence>
<evidence type="ECO:0000313" key="3">
    <source>
        <dbReference type="Proteomes" id="UP001172684"/>
    </source>
</evidence>
<evidence type="ECO:0000313" key="2">
    <source>
        <dbReference type="EMBL" id="KAJ9663463.1"/>
    </source>
</evidence>
<keyword evidence="3" id="KW-1185">Reference proteome</keyword>
<reference evidence="2" key="1">
    <citation type="submission" date="2022-10" db="EMBL/GenBank/DDBJ databases">
        <title>Culturing micro-colonial fungi from biological soil crusts in the Mojave desert and describing Neophaeococcomyces mojavensis, and introducing the new genera and species Taxawa tesnikishii.</title>
        <authorList>
            <person name="Kurbessoian T."/>
            <person name="Stajich J.E."/>
        </authorList>
    </citation>
    <scope>NUCLEOTIDE SEQUENCE</scope>
    <source>
        <strain evidence="2">TK_1</strain>
    </source>
</reference>
<dbReference type="SUPFAM" id="SSF53335">
    <property type="entry name" value="S-adenosyl-L-methionine-dependent methyltransferases"/>
    <property type="match status" value="1"/>
</dbReference>
<dbReference type="EMBL" id="JAPDRL010000043">
    <property type="protein sequence ID" value="KAJ9663463.1"/>
    <property type="molecule type" value="Genomic_DNA"/>
</dbReference>
<name>A0ABQ9NPI8_9PEZI</name>
<sequence length="342" mass="38671">MADTEEHDENLVIDTSEDADSAYGDNDTESATTSLRSAVFAYHYENGRRYHAYRKGAYWGPNDEASSDTLDIFHHICTLTLGGKLFLAPIPENPQRVLDVGTGTGIWAIDFADQFPSAQVIGTDLSPIQPSNVPPNVYFEVDDATDEWVFTKESFDFIHVRAMYGSVADWGKFYEQVMLHLKPGGYFEQLEMGVVPKSDDDSVGPDSIFAQWGRVSLEAGDAFGKTLRCVDESKDGLVAAGFEDVVEHRFKWPIGGWTKDKTLKEIGQYNRLHWEQGIEGWCVFLLTNYLGWTKQEVDVYLAKMRGMLRDRKVHAYQEVSVVYGRKPLRPEKTTTTERRIPA</sequence>
<dbReference type="PANTHER" id="PTHR43591:SF105">
    <property type="entry name" value="METHYLTRANSFERASE DOMAIN-CONTAINING PROTEIN-RELATED"/>
    <property type="match status" value="1"/>
</dbReference>
<dbReference type="CDD" id="cd02440">
    <property type="entry name" value="AdoMet_MTases"/>
    <property type="match status" value="1"/>
</dbReference>
<gene>
    <name evidence="2" type="ORF">H2201_005671</name>
</gene>
<organism evidence="2 3">
    <name type="scientific">Coniosporium apollinis</name>
    <dbReference type="NCBI Taxonomy" id="61459"/>
    <lineage>
        <taxon>Eukaryota</taxon>
        <taxon>Fungi</taxon>
        <taxon>Dikarya</taxon>
        <taxon>Ascomycota</taxon>
        <taxon>Pezizomycotina</taxon>
        <taxon>Dothideomycetes</taxon>
        <taxon>Dothideomycetes incertae sedis</taxon>
        <taxon>Coniosporium</taxon>
    </lineage>
</organism>
<accession>A0ABQ9NPI8</accession>
<comment type="caution">
    <text evidence="2">The sequence shown here is derived from an EMBL/GenBank/DDBJ whole genome shotgun (WGS) entry which is preliminary data.</text>
</comment>
<dbReference type="PANTHER" id="PTHR43591">
    <property type="entry name" value="METHYLTRANSFERASE"/>
    <property type="match status" value="1"/>
</dbReference>
<feature type="region of interest" description="Disordered" evidence="1">
    <location>
        <begin position="1"/>
        <end position="29"/>
    </location>
</feature>
<evidence type="ECO:0000256" key="1">
    <source>
        <dbReference type="SAM" id="MobiDB-lite"/>
    </source>
</evidence>
<dbReference type="Gene3D" id="3.40.50.150">
    <property type="entry name" value="Vaccinia Virus protein VP39"/>
    <property type="match status" value="1"/>
</dbReference>
<proteinExistence type="predicted"/>
<protein>
    <recommendedName>
        <fullName evidence="4">S-adenosyl-L-methionine-dependent methyltransferase</fullName>
    </recommendedName>
</protein>
<dbReference type="Pfam" id="PF13489">
    <property type="entry name" value="Methyltransf_23"/>
    <property type="match status" value="1"/>
</dbReference>
<dbReference type="Proteomes" id="UP001172684">
    <property type="component" value="Unassembled WGS sequence"/>
</dbReference>